<dbReference type="SMART" id="SM00248">
    <property type="entry name" value="ANK"/>
    <property type="match status" value="13"/>
</dbReference>
<feature type="repeat" description="ANK" evidence="3">
    <location>
        <begin position="392"/>
        <end position="424"/>
    </location>
</feature>
<keyword evidence="2 3" id="KW-0040">ANK repeat</keyword>
<dbReference type="SUPFAM" id="SSF48403">
    <property type="entry name" value="Ankyrin repeat"/>
    <property type="match status" value="2"/>
</dbReference>
<feature type="repeat" description="ANK" evidence="3">
    <location>
        <begin position="465"/>
        <end position="497"/>
    </location>
</feature>
<dbReference type="PROSITE" id="PS50088">
    <property type="entry name" value="ANK_REPEAT"/>
    <property type="match status" value="6"/>
</dbReference>
<gene>
    <name evidence="4" type="ORF">TKK_010063</name>
</gene>
<reference evidence="4 5" key="1">
    <citation type="journal article" date="2024" name="bioRxiv">
        <title>A reference genome for Trichogramma kaykai: A tiny desert-dwelling parasitoid wasp with competing sex-ratio distorters.</title>
        <authorList>
            <person name="Culotta J."/>
            <person name="Lindsey A.R."/>
        </authorList>
    </citation>
    <scope>NUCLEOTIDE SEQUENCE [LARGE SCALE GENOMIC DNA]</scope>
    <source>
        <strain evidence="4 5">KSX58</strain>
    </source>
</reference>
<feature type="repeat" description="ANK" evidence="3">
    <location>
        <begin position="316"/>
        <end position="351"/>
    </location>
</feature>
<dbReference type="InterPro" id="IPR002110">
    <property type="entry name" value="Ankyrin_rpt"/>
</dbReference>
<evidence type="ECO:0000256" key="2">
    <source>
        <dbReference type="ARBA" id="ARBA00023043"/>
    </source>
</evidence>
<dbReference type="InterPro" id="IPR036770">
    <property type="entry name" value="Ankyrin_rpt-contain_sf"/>
</dbReference>
<dbReference type="Pfam" id="PF00023">
    <property type="entry name" value="Ank"/>
    <property type="match status" value="1"/>
</dbReference>
<feature type="repeat" description="ANK" evidence="3">
    <location>
        <begin position="170"/>
        <end position="202"/>
    </location>
</feature>
<dbReference type="EMBL" id="JBJJXI010000076">
    <property type="protein sequence ID" value="KAL3395904.1"/>
    <property type="molecule type" value="Genomic_DNA"/>
</dbReference>
<organism evidence="4 5">
    <name type="scientific">Trichogramma kaykai</name>
    <dbReference type="NCBI Taxonomy" id="54128"/>
    <lineage>
        <taxon>Eukaryota</taxon>
        <taxon>Metazoa</taxon>
        <taxon>Ecdysozoa</taxon>
        <taxon>Arthropoda</taxon>
        <taxon>Hexapoda</taxon>
        <taxon>Insecta</taxon>
        <taxon>Pterygota</taxon>
        <taxon>Neoptera</taxon>
        <taxon>Endopterygota</taxon>
        <taxon>Hymenoptera</taxon>
        <taxon>Apocrita</taxon>
        <taxon>Proctotrupomorpha</taxon>
        <taxon>Chalcidoidea</taxon>
        <taxon>Trichogrammatidae</taxon>
        <taxon>Trichogramma</taxon>
    </lineage>
</organism>
<evidence type="ECO:0000256" key="1">
    <source>
        <dbReference type="ARBA" id="ARBA00022737"/>
    </source>
</evidence>
<dbReference type="Pfam" id="PF12796">
    <property type="entry name" value="Ank_2"/>
    <property type="match status" value="2"/>
</dbReference>
<keyword evidence="5" id="KW-1185">Reference proteome</keyword>
<dbReference type="Pfam" id="PF13857">
    <property type="entry name" value="Ank_5"/>
    <property type="match status" value="1"/>
</dbReference>
<evidence type="ECO:0000313" key="5">
    <source>
        <dbReference type="Proteomes" id="UP001627154"/>
    </source>
</evidence>
<dbReference type="PROSITE" id="PS50297">
    <property type="entry name" value="ANK_REP_REGION"/>
    <property type="match status" value="6"/>
</dbReference>
<keyword evidence="1" id="KW-0677">Repeat</keyword>
<dbReference type="PANTHER" id="PTHR24198">
    <property type="entry name" value="ANKYRIN REPEAT AND PROTEIN KINASE DOMAIN-CONTAINING PROTEIN"/>
    <property type="match status" value="1"/>
</dbReference>
<dbReference type="PRINTS" id="PR01415">
    <property type="entry name" value="ANKYRIN"/>
</dbReference>
<dbReference type="PANTHER" id="PTHR24198:SF165">
    <property type="entry name" value="ANKYRIN REPEAT-CONTAINING PROTEIN-RELATED"/>
    <property type="match status" value="1"/>
</dbReference>
<evidence type="ECO:0000313" key="4">
    <source>
        <dbReference type="EMBL" id="KAL3395904.1"/>
    </source>
</evidence>
<sequence>MANDITCLRKLKIILEDVDWEIMEKRRNFLSQLYLLITNWNGQYPDLRTLFRPRQIDWLITQSVKANESEILIDFVIKAGYKDEPDFDKNDKPSLHRTTPVHYAAKLFRFDINYRTVIRDLFKIYNRSDMNYICEWGFTHFHVACEWGFEDVVQKFLHFGHDPNLIMRTTGNSLLHLAADWGSKDLIELLLKYGADPNRANKAGSTPLHTICKKNYQYDLTEVFFKVKYENCQQAQVDVQDWWGNTPLHYALLGSNNKVIESLLKRSVNPNLTNQRGLTYLHMICKRQINDGLAEFFFKIYDDKHQTVEVDAQDPFGNTPLHLALQSWPYTINGIFELLLRRGANPNLAALSGLTPLHIICQRFPEGLVEKFFNICDESQLAVQMNARDAWHGYTPLHFALVWGHRQVAELLLRRGADPNMTDKDGSSPLHISCMRNKDYNIVTVLFEVSDEKHLRVQVNAQDNLGRTPLHLALYWGQKKVVELLLKNGADPNMPDEEGLTALHVICQNYFYYNYDLAKLFFSVNDEIQQTVQVDARDYLGRTPLHLALSRNCRELSRLLLSRGADPNAINAEGLTPLRIVCKKLRDRSYEWMEVLFNHDNHQRVRIDALDELGRTTLQWAVANLWPHVVDVLLDHGADISNFVFPNESHFDECVKMHREITGELKLQLTAGALMVIERLEDRGYKLNRSDALTIMKFLAKHGVFEKSMDLDNCLFNDEQFTSRAKKIRMNVSLSLYGVMRLQPEEVMKIVTYEDFFKFVQTKKLSQLLSRHHGACAMHLCEKLSRGFFQRWALEFLNLPKKNEDLFRMCLAAENVVVKSDA</sequence>
<accession>A0ABD2WSC3</accession>
<dbReference type="AlphaFoldDB" id="A0ABD2WSC3"/>
<feature type="repeat" description="ANK" evidence="3">
    <location>
        <begin position="540"/>
        <end position="572"/>
    </location>
</feature>
<comment type="caution">
    <text evidence="4">The sequence shown here is derived from an EMBL/GenBank/DDBJ whole genome shotgun (WGS) entry which is preliminary data.</text>
</comment>
<feature type="repeat" description="ANK" evidence="3">
    <location>
        <begin position="243"/>
        <end position="275"/>
    </location>
</feature>
<dbReference type="Proteomes" id="UP001627154">
    <property type="component" value="Unassembled WGS sequence"/>
</dbReference>
<proteinExistence type="predicted"/>
<dbReference type="Gene3D" id="1.25.40.20">
    <property type="entry name" value="Ankyrin repeat-containing domain"/>
    <property type="match status" value="4"/>
</dbReference>
<protein>
    <submittedName>
        <fullName evidence="4">Uncharacterized protein</fullName>
    </submittedName>
</protein>
<name>A0ABD2WSC3_9HYME</name>
<evidence type="ECO:0000256" key="3">
    <source>
        <dbReference type="PROSITE-ProRule" id="PRU00023"/>
    </source>
</evidence>